<keyword evidence="2" id="KW-1133">Transmembrane helix</keyword>
<feature type="region of interest" description="Disordered" evidence="1">
    <location>
        <begin position="87"/>
        <end position="109"/>
    </location>
</feature>
<proteinExistence type="predicted"/>
<dbReference type="AlphaFoldDB" id="A0A9P8PYQ6"/>
<keyword evidence="2" id="KW-0472">Membrane</keyword>
<sequence>MLVLGFLSNVVKSCKSLGSWVSSQQAFKIDFKRGVSSLEVDNFLTLSSSPSVSVDSSWSMVLALTLAVGASGAVVVVVNKLEISDCPEETGTGPAASFDPVSDDDGSSK</sequence>
<feature type="transmembrane region" description="Helical" evidence="2">
    <location>
        <begin position="58"/>
        <end position="78"/>
    </location>
</feature>
<evidence type="ECO:0008006" key="5">
    <source>
        <dbReference type="Google" id="ProtNLM"/>
    </source>
</evidence>
<gene>
    <name evidence="3" type="ORF">WICMUC_000134</name>
</gene>
<evidence type="ECO:0000256" key="2">
    <source>
        <dbReference type="SAM" id="Phobius"/>
    </source>
</evidence>
<reference evidence="3" key="1">
    <citation type="journal article" date="2021" name="Open Biol.">
        <title>Shared evolutionary footprints suggest mitochondrial oxidative damage underlies multiple complex I losses in fungi.</title>
        <authorList>
            <person name="Schikora-Tamarit M.A."/>
            <person name="Marcet-Houben M."/>
            <person name="Nosek J."/>
            <person name="Gabaldon T."/>
        </authorList>
    </citation>
    <scope>NUCLEOTIDE SEQUENCE</scope>
    <source>
        <strain evidence="3">CBS6341</strain>
    </source>
</reference>
<protein>
    <recommendedName>
        <fullName evidence="5">Transmembrane protein</fullName>
    </recommendedName>
</protein>
<name>A0A9P8PYQ6_9ASCO</name>
<reference evidence="3" key="2">
    <citation type="submission" date="2021-01" db="EMBL/GenBank/DDBJ databases">
        <authorList>
            <person name="Schikora-Tamarit M.A."/>
        </authorList>
    </citation>
    <scope>NUCLEOTIDE SEQUENCE</scope>
    <source>
        <strain evidence="3">CBS6341</strain>
    </source>
</reference>
<evidence type="ECO:0000313" key="4">
    <source>
        <dbReference type="Proteomes" id="UP000769528"/>
    </source>
</evidence>
<dbReference type="EMBL" id="JAEUBF010000039">
    <property type="protein sequence ID" value="KAH3680783.1"/>
    <property type="molecule type" value="Genomic_DNA"/>
</dbReference>
<organism evidence="3 4">
    <name type="scientific">Wickerhamomyces mucosus</name>
    <dbReference type="NCBI Taxonomy" id="1378264"/>
    <lineage>
        <taxon>Eukaryota</taxon>
        <taxon>Fungi</taxon>
        <taxon>Dikarya</taxon>
        <taxon>Ascomycota</taxon>
        <taxon>Saccharomycotina</taxon>
        <taxon>Saccharomycetes</taxon>
        <taxon>Phaffomycetales</taxon>
        <taxon>Wickerhamomycetaceae</taxon>
        <taxon>Wickerhamomyces</taxon>
    </lineage>
</organism>
<accession>A0A9P8PYQ6</accession>
<evidence type="ECO:0000313" key="3">
    <source>
        <dbReference type="EMBL" id="KAH3680783.1"/>
    </source>
</evidence>
<dbReference type="Proteomes" id="UP000769528">
    <property type="component" value="Unassembled WGS sequence"/>
</dbReference>
<comment type="caution">
    <text evidence="3">The sequence shown here is derived from an EMBL/GenBank/DDBJ whole genome shotgun (WGS) entry which is preliminary data.</text>
</comment>
<evidence type="ECO:0000256" key="1">
    <source>
        <dbReference type="SAM" id="MobiDB-lite"/>
    </source>
</evidence>
<keyword evidence="4" id="KW-1185">Reference proteome</keyword>
<keyword evidence="2" id="KW-0812">Transmembrane</keyword>